<evidence type="ECO:0000256" key="9">
    <source>
        <dbReference type="ARBA" id="ARBA00031694"/>
    </source>
</evidence>
<dbReference type="PANTHER" id="PTHR28618:SF1">
    <property type="entry name" value="CENTROSOMAL PROTEIN POC5"/>
    <property type="match status" value="1"/>
</dbReference>
<keyword evidence="5" id="KW-0677">Repeat</keyword>
<sequence>MSSDEGELVSPHLPQDSDRGSSVSSVLQEEYEDLLRFAVVTPKYDPSIPSQLMSSAFSLKAAQNPSAMDPASLAAADDVRGNGRRSSPVFENISPTCAPQLEGSRPQSHVSEGEEVASGSDGGSERVCTDLDRSGKSSPDHVINVMTEMFVSEENLNKMEDILDTWSNNLKSNVMTELRKWKMAFVEQHRLEMMKEREKHAAHIAGIHAEMDSLKDLLNTYEISNQRKDEVIMNLTRAVDRQRERLELMRSFTQWRLQHCAAKEKAQACRLAEQHHQLQLKKKVWAAWHSLIQRSWRERAERACRTRAEEVCLQLSADYEAKLAEVKGPGNYLAMFKDKNAPPSGDEPSSSSMASRPIFTASSARLSPISMESLVQPVHSRTTTDDPDADQFSSQPGYSTAVSRTDALPSSTAVNTALAAGGITSSVRQFPHTSVRTVTAGQQKASKTVTARITGRSELTKTGRNPSNLHVMGVAPPMSSIVVERHHPVTQVTLGQATAAKFPRSTLQSHTVSSTKSSSQPRGQPSSAFHIHSIKVVD</sequence>
<dbReference type="AlphaFoldDB" id="A0A7J5ZV93"/>
<evidence type="ECO:0000256" key="2">
    <source>
        <dbReference type="ARBA" id="ARBA00010411"/>
    </source>
</evidence>
<reference evidence="12 13" key="1">
    <citation type="submission" date="2020-02" db="EMBL/GenBank/DDBJ databases">
        <title>A chromosome-scale genome assembly of the black bullhead catfish (Ameiurus melas).</title>
        <authorList>
            <person name="Wen M."/>
            <person name="Zham M."/>
            <person name="Cabau C."/>
            <person name="Klopp C."/>
            <person name="Donnadieu C."/>
            <person name="Roques C."/>
            <person name="Bouchez O."/>
            <person name="Lampietro C."/>
            <person name="Jouanno E."/>
            <person name="Herpin A."/>
            <person name="Louis A."/>
            <person name="Berthelot C."/>
            <person name="Parey E."/>
            <person name="Roest-Crollius H."/>
            <person name="Braasch I."/>
            <person name="Postlethwait J."/>
            <person name="Robinson-Rechavi M."/>
            <person name="Echchiki A."/>
            <person name="Begum T."/>
            <person name="Montfort J."/>
            <person name="Schartl M."/>
            <person name="Bobe J."/>
            <person name="Guiguen Y."/>
        </authorList>
    </citation>
    <scope>NUCLEOTIDE SEQUENCE [LARGE SCALE GENOMIC DNA]</scope>
    <source>
        <strain evidence="12">M_S1</strain>
        <tissue evidence="12">Blood</tissue>
    </source>
</reference>
<keyword evidence="7" id="KW-0206">Cytoskeleton</keyword>
<dbReference type="InterPro" id="IPR033351">
    <property type="entry name" value="POC5"/>
</dbReference>
<evidence type="ECO:0000313" key="13">
    <source>
        <dbReference type="Proteomes" id="UP000593565"/>
    </source>
</evidence>
<dbReference type="GO" id="GO:0005814">
    <property type="term" value="C:centriole"/>
    <property type="evidence" value="ECO:0007669"/>
    <property type="project" value="UniProtKB-SubCell"/>
</dbReference>
<comment type="caution">
    <text evidence="12">The sequence shown here is derived from an EMBL/GenBank/DDBJ whole genome shotgun (WGS) entry which is preliminary data.</text>
</comment>
<evidence type="ECO:0000256" key="8">
    <source>
        <dbReference type="ARBA" id="ARBA00023306"/>
    </source>
</evidence>
<evidence type="ECO:0000313" key="12">
    <source>
        <dbReference type="EMBL" id="KAF4074406.1"/>
    </source>
</evidence>
<evidence type="ECO:0000256" key="7">
    <source>
        <dbReference type="ARBA" id="ARBA00023212"/>
    </source>
</evidence>
<comment type="function">
    <text evidence="10">Essential for the assembly of the distal half of centrioles, required for centriole elongation. Acts as a negative regulator of centriole elongation.</text>
</comment>
<feature type="region of interest" description="Disordered" evidence="11">
    <location>
        <begin position="1"/>
        <end position="26"/>
    </location>
</feature>
<evidence type="ECO:0000256" key="3">
    <source>
        <dbReference type="ARBA" id="ARBA00014910"/>
    </source>
</evidence>
<feature type="region of interest" description="Disordered" evidence="11">
    <location>
        <begin position="375"/>
        <end position="407"/>
    </location>
</feature>
<feature type="region of interest" description="Disordered" evidence="11">
    <location>
        <begin position="70"/>
        <end position="139"/>
    </location>
</feature>
<feature type="compositionally biased region" description="Low complexity" evidence="11">
    <location>
        <begin position="509"/>
        <end position="519"/>
    </location>
</feature>
<dbReference type="Proteomes" id="UP000593565">
    <property type="component" value="Unassembled WGS sequence"/>
</dbReference>
<protein>
    <recommendedName>
        <fullName evidence="3">Centrosomal protein POC5</fullName>
    </recommendedName>
    <alternativeName>
        <fullName evidence="9">Protein of centriole 5</fullName>
    </alternativeName>
</protein>
<evidence type="ECO:0000256" key="4">
    <source>
        <dbReference type="ARBA" id="ARBA00022490"/>
    </source>
</evidence>
<comment type="similarity">
    <text evidence="2">Belongs to the POC5 family.</text>
</comment>
<feature type="region of interest" description="Disordered" evidence="11">
    <location>
        <begin position="503"/>
        <end position="528"/>
    </location>
</feature>
<evidence type="ECO:0000256" key="6">
    <source>
        <dbReference type="ARBA" id="ARBA00023054"/>
    </source>
</evidence>
<name>A0A7J5ZV93_AMEME</name>
<evidence type="ECO:0000256" key="1">
    <source>
        <dbReference type="ARBA" id="ARBA00004114"/>
    </source>
</evidence>
<dbReference type="GO" id="GO:0042462">
    <property type="term" value="P:eye photoreceptor cell development"/>
    <property type="evidence" value="ECO:0007669"/>
    <property type="project" value="TreeGrafter"/>
</dbReference>
<organism evidence="12 13">
    <name type="scientific">Ameiurus melas</name>
    <name type="common">Black bullhead</name>
    <name type="synonym">Silurus melas</name>
    <dbReference type="NCBI Taxonomy" id="219545"/>
    <lineage>
        <taxon>Eukaryota</taxon>
        <taxon>Metazoa</taxon>
        <taxon>Chordata</taxon>
        <taxon>Craniata</taxon>
        <taxon>Vertebrata</taxon>
        <taxon>Euteleostomi</taxon>
        <taxon>Actinopterygii</taxon>
        <taxon>Neopterygii</taxon>
        <taxon>Teleostei</taxon>
        <taxon>Ostariophysi</taxon>
        <taxon>Siluriformes</taxon>
        <taxon>Ictaluridae</taxon>
        <taxon>Ameiurus</taxon>
    </lineage>
</organism>
<dbReference type="EMBL" id="JAAGNN010000022">
    <property type="protein sequence ID" value="KAF4074406.1"/>
    <property type="molecule type" value="Genomic_DNA"/>
</dbReference>
<keyword evidence="13" id="KW-1185">Reference proteome</keyword>
<feature type="compositionally biased region" description="Polar residues" evidence="11">
    <location>
        <begin position="391"/>
        <end position="407"/>
    </location>
</feature>
<dbReference type="GO" id="GO:0032391">
    <property type="term" value="C:photoreceptor connecting cilium"/>
    <property type="evidence" value="ECO:0007669"/>
    <property type="project" value="TreeGrafter"/>
</dbReference>
<comment type="subcellular location">
    <subcellularLocation>
        <location evidence="1">Cytoplasm</location>
        <location evidence="1">Cytoskeleton</location>
        <location evidence="1">Microtubule organizing center</location>
        <location evidence="1">Centrosome</location>
        <location evidence="1">Centriole</location>
    </subcellularLocation>
</comment>
<evidence type="ECO:0000256" key="10">
    <source>
        <dbReference type="ARBA" id="ARBA00049959"/>
    </source>
</evidence>
<keyword evidence="4" id="KW-0963">Cytoplasm</keyword>
<keyword evidence="6" id="KW-0175">Coiled coil</keyword>
<evidence type="ECO:0000256" key="5">
    <source>
        <dbReference type="ARBA" id="ARBA00022737"/>
    </source>
</evidence>
<dbReference type="PANTHER" id="PTHR28618">
    <property type="entry name" value="CENTROSOMAL PROTEIN POC5"/>
    <property type="match status" value="1"/>
</dbReference>
<evidence type="ECO:0000256" key="11">
    <source>
        <dbReference type="SAM" id="MobiDB-lite"/>
    </source>
</evidence>
<keyword evidence="8" id="KW-0131">Cell cycle</keyword>
<feature type="compositionally biased region" description="Basic and acidic residues" evidence="11">
    <location>
        <begin position="123"/>
        <end position="139"/>
    </location>
</feature>
<gene>
    <name evidence="12" type="ORF">AMELA_G00238970</name>
</gene>
<accession>A0A7J5ZV93</accession>
<proteinExistence type="inferred from homology"/>